<dbReference type="InterPro" id="IPR012337">
    <property type="entry name" value="RNaseH-like_sf"/>
</dbReference>
<dbReference type="AlphaFoldDB" id="A0A8J4WP70"/>
<dbReference type="Gene3D" id="3.30.420.10">
    <property type="entry name" value="Ribonuclease H-like superfamily/Ribonuclease H"/>
    <property type="match status" value="1"/>
</dbReference>
<dbReference type="GO" id="GO:0003676">
    <property type="term" value="F:nucleic acid binding"/>
    <property type="evidence" value="ECO:0007669"/>
    <property type="project" value="InterPro"/>
</dbReference>
<dbReference type="OrthoDB" id="10047254at2759"/>
<sequence>MENHHVAYRVPLGSIVAEYPNSAVGVDIIGPLPEMPRADRCILTLVDHLTKWCEAVPVSSADATTMAAALFDNRITRWGDPEQPHSDRGSNFGSLITAVVYQLLDLKKTRIMAYHHQ</sequence>
<dbReference type="PANTHER" id="PTHR37984:SF15">
    <property type="entry name" value="INTEGRASE CATALYTIC DOMAIN-CONTAINING PROTEIN"/>
    <property type="match status" value="1"/>
</dbReference>
<evidence type="ECO:0000313" key="2">
    <source>
        <dbReference type="EMBL" id="KAF5398095.1"/>
    </source>
</evidence>
<feature type="domain" description="Integrase catalytic" evidence="1">
    <location>
        <begin position="16"/>
        <end position="117"/>
    </location>
</feature>
<dbReference type="InterPro" id="IPR036397">
    <property type="entry name" value="RNaseH_sf"/>
</dbReference>
<comment type="caution">
    <text evidence="2">The sequence shown here is derived from an EMBL/GenBank/DDBJ whole genome shotgun (WGS) entry which is preliminary data.</text>
</comment>
<organism evidence="2 3">
    <name type="scientific">Paragonimus heterotremus</name>
    <dbReference type="NCBI Taxonomy" id="100268"/>
    <lineage>
        <taxon>Eukaryota</taxon>
        <taxon>Metazoa</taxon>
        <taxon>Spiralia</taxon>
        <taxon>Lophotrochozoa</taxon>
        <taxon>Platyhelminthes</taxon>
        <taxon>Trematoda</taxon>
        <taxon>Digenea</taxon>
        <taxon>Plagiorchiida</taxon>
        <taxon>Troglotremata</taxon>
        <taxon>Troglotrematidae</taxon>
        <taxon>Paragonimus</taxon>
    </lineage>
</organism>
<keyword evidence="3" id="KW-1185">Reference proteome</keyword>
<dbReference type="EMBL" id="LUCH01005422">
    <property type="protein sequence ID" value="KAF5398095.1"/>
    <property type="molecule type" value="Genomic_DNA"/>
</dbReference>
<dbReference type="GO" id="GO:0015074">
    <property type="term" value="P:DNA integration"/>
    <property type="evidence" value="ECO:0007669"/>
    <property type="project" value="InterPro"/>
</dbReference>
<dbReference type="InterPro" id="IPR001584">
    <property type="entry name" value="Integrase_cat-core"/>
</dbReference>
<protein>
    <recommendedName>
        <fullName evidence="1">Integrase catalytic domain-containing protein</fullName>
    </recommendedName>
</protein>
<dbReference type="SUPFAM" id="SSF53098">
    <property type="entry name" value="Ribonuclease H-like"/>
    <property type="match status" value="1"/>
</dbReference>
<name>A0A8J4WP70_9TREM</name>
<accession>A0A8J4WP70</accession>
<dbReference type="PROSITE" id="PS50994">
    <property type="entry name" value="INTEGRASE"/>
    <property type="match status" value="1"/>
</dbReference>
<dbReference type="Proteomes" id="UP000748531">
    <property type="component" value="Unassembled WGS sequence"/>
</dbReference>
<gene>
    <name evidence="2" type="ORF">PHET_08297</name>
</gene>
<evidence type="ECO:0000259" key="1">
    <source>
        <dbReference type="PROSITE" id="PS50994"/>
    </source>
</evidence>
<evidence type="ECO:0000313" key="3">
    <source>
        <dbReference type="Proteomes" id="UP000748531"/>
    </source>
</evidence>
<dbReference type="InterPro" id="IPR050951">
    <property type="entry name" value="Retrovirus_Pol_polyprotein"/>
</dbReference>
<dbReference type="PANTHER" id="PTHR37984">
    <property type="entry name" value="PROTEIN CBG26694"/>
    <property type="match status" value="1"/>
</dbReference>
<proteinExistence type="predicted"/>
<reference evidence="2" key="1">
    <citation type="submission" date="2019-05" db="EMBL/GenBank/DDBJ databases">
        <title>Annotation for the trematode Paragonimus heterotremus.</title>
        <authorList>
            <person name="Choi Y.-J."/>
        </authorList>
    </citation>
    <scope>NUCLEOTIDE SEQUENCE</scope>
    <source>
        <strain evidence="2">LC</strain>
    </source>
</reference>